<keyword evidence="1" id="KW-0812">Transmembrane</keyword>
<evidence type="ECO:0000256" key="1">
    <source>
        <dbReference type="SAM" id="Phobius"/>
    </source>
</evidence>
<protein>
    <submittedName>
        <fullName evidence="2">Uncharacterized protein</fullName>
    </submittedName>
</protein>
<keyword evidence="1" id="KW-0472">Membrane</keyword>
<name>A0ABS5TD79_9ACTN</name>
<comment type="caution">
    <text evidence="2">The sequence shown here is derived from an EMBL/GenBank/DDBJ whole genome shotgun (WGS) entry which is preliminary data.</text>
</comment>
<accession>A0ABS5TD79</accession>
<reference evidence="2 3" key="1">
    <citation type="submission" date="2021-05" db="EMBL/GenBank/DDBJ databases">
        <title>Kineosporia and Streptomyces sp. nov. two new marine actinobacteria isolated from Coral.</title>
        <authorList>
            <person name="Buangrab K."/>
            <person name="Sutthacheep M."/>
            <person name="Yeemin T."/>
            <person name="Harunari E."/>
            <person name="Igarashi Y."/>
            <person name="Kanchanasin P."/>
            <person name="Tanasupawat S."/>
            <person name="Phongsopitanun W."/>
        </authorList>
    </citation>
    <scope>NUCLEOTIDE SEQUENCE [LARGE SCALE GENOMIC DNA]</scope>
    <source>
        <strain evidence="2 3">J2-2</strain>
    </source>
</reference>
<feature type="transmembrane region" description="Helical" evidence="1">
    <location>
        <begin position="158"/>
        <end position="176"/>
    </location>
</feature>
<sequence length="342" mass="36365">MAVRGARLAGRFLDGAVDVVHDRAPAVSERAYRTVAGPLMAADPAGTADAVGARLDSTRDRVAGMAARGSVPSAAARRVRRDLARTRMDVELIAPRLPVVQSRCLVQRSTAYGDALQNLSARPAGRSPREQAWNAAVLVGSPAVWIGVLLLVQGPVVATLLGLVAGAVTAVALTGARTRRAGRDRLNAIAEALARADVLSAGPSSVKVPGLDRERRVLLERARTSGRLDDRGLTLLRSIDDHLDDLLVRLIDGELQADAVHLVQATVERYLPDSLEPFMALADAQTLVRGRPAAVEVADQLAAIEAALADLVRRPSPNRHEQQLFLQGEFLRSKFGAPQSAS</sequence>
<dbReference type="EMBL" id="JAHBAY010000003">
    <property type="protein sequence ID" value="MBT0769050.1"/>
    <property type="molecule type" value="Genomic_DNA"/>
</dbReference>
<evidence type="ECO:0000313" key="2">
    <source>
        <dbReference type="EMBL" id="MBT0769050.1"/>
    </source>
</evidence>
<proteinExistence type="predicted"/>
<feature type="transmembrane region" description="Helical" evidence="1">
    <location>
        <begin position="132"/>
        <end position="152"/>
    </location>
</feature>
<keyword evidence="3" id="KW-1185">Reference proteome</keyword>
<keyword evidence="1" id="KW-1133">Transmembrane helix</keyword>
<gene>
    <name evidence="2" type="ORF">KIH74_08935</name>
</gene>
<organism evidence="2 3">
    <name type="scientific">Kineosporia corallincola</name>
    <dbReference type="NCBI Taxonomy" id="2835133"/>
    <lineage>
        <taxon>Bacteria</taxon>
        <taxon>Bacillati</taxon>
        <taxon>Actinomycetota</taxon>
        <taxon>Actinomycetes</taxon>
        <taxon>Kineosporiales</taxon>
        <taxon>Kineosporiaceae</taxon>
        <taxon>Kineosporia</taxon>
    </lineage>
</organism>
<dbReference type="Proteomes" id="UP001197247">
    <property type="component" value="Unassembled WGS sequence"/>
</dbReference>
<dbReference type="RefSeq" id="WP_214155340.1">
    <property type="nucleotide sequence ID" value="NZ_JAHBAY010000003.1"/>
</dbReference>
<evidence type="ECO:0000313" key="3">
    <source>
        <dbReference type="Proteomes" id="UP001197247"/>
    </source>
</evidence>